<dbReference type="InterPro" id="IPR052430">
    <property type="entry name" value="IVT-Associated"/>
</dbReference>
<feature type="transmembrane region" description="Helical" evidence="5">
    <location>
        <begin position="44"/>
        <end position="62"/>
    </location>
</feature>
<organism evidence="7 8">
    <name type="scientific">[Myrmecia] bisecta</name>
    <dbReference type="NCBI Taxonomy" id="41462"/>
    <lineage>
        <taxon>Eukaryota</taxon>
        <taxon>Viridiplantae</taxon>
        <taxon>Chlorophyta</taxon>
        <taxon>core chlorophytes</taxon>
        <taxon>Trebouxiophyceae</taxon>
        <taxon>Trebouxiales</taxon>
        <taxon>Trebouxiaceae</taxon>
        <taxon>Myrmecia</taxon>
    </lineage>
</organism>
<comment type="subcellular location">
    <subcellularLocation>
        <location evidence="1">Membrane</location>
        <topology evidence="1">Multi-pass membrane protein</topology>
    </subcellularLocation>
</comment>
<keyword evidence="2 5" id="KW-0812">Transmembrane</keyword>
<evidence type="ECO:0000256" key="3">
    <source>
        <dbReference type="ARBA" id="ARBA00022989"/>
    </source>
</evidence>
<evidence type="ECO:0000256" key="2">
    <source>
        <dbReference type="ARBA" id="ARBA00022692"/>
    </source>
</evidence>
<protein>
    <recommendedName>
        <fullName evidence="6">Integral membrane bound transporter domain-containing protein</fullName>
    </recommendedName>
</protein>
<evidence type="ECO:0000313" key="8">
    <source>
        <dbReference type="Proteomes" id="UP001489004"/>
    </source>
</evidence>
<keyword evidence="3 5" id="KW-1133">Transmembrane helix</keyword>
<dbReference type="InterPro" id="IPR049453">
    <property type="entry name" value="Memb_transporter_dom"/>
</dbReference>
<name>A0AAW1Q899_9CHLO</name>
<dbReference type="EMBL" id="JALJOR010000004">
    <property type="protein sequence ID" value="KAK9818304.1"/>
    <property type="molecule type" value="Genomic_DNA"/>
</dbReference>
<sequence length="470" mass="50627">MKLPPIAQLPDCVKGGIRLAVPVGGACLLGLSMRGRLGGIETELGNSFSLACQWAAVSMAIISSPVTGTAAKVGLERVLGTLIGGWLGAALWKISSNAVFLGCAGLVIAFTSYILGAKLKLQYGVGKLLVLTYLIVIYAAAANPILWVALSRTTGICCGVVAYLVAAIFLFPTTGSQLALDSLNAALEATVLTSLSKYKQHMEEAKTENRLGIWRGRWSWYVPALPCHGSSKRSHMPKKQLNEVEAAIRKVIRTLWALRLAIVEGFDDSITATLQQRYPYGMLQELRDASLAALQDACTAFVVAGPVQHWLKPESLDRFDAVASRFLLISALQRNLMAAPFFPVPTPAAAGEPSADPVAVGGDAASQQREDRVQARSQALAAQRDLLAVAAGYFFPPSDAGYFAKVRWYSFQFVIAQLADDLRRLFEAINAVLPKLPASQLRAQHQEVPVSKSSFIRRFHGLNARGLNHG</sequence>
<proteinExistence type="predicted"/>
<dbReference type="PANTHER" id="PTHR47804">
    <property type="entry name" value="60S RIBOSOMAL PROTEIN L19"/>
    <property type="match status" value="1"/>
</dbReference>
<reference evidence="7 8" key="1">
    <citation type="journal article" date="2024" name="Nat. Commun.">
        <title>Phylogenomics reveals the evolutionary origins of lichenization in chlorophyte algae.</title>
        <authorList>
            <person name="Puginier C."/>
            <person name="Libourel C."/>
            <person name="Otte J."/>
            <person name="Skaloud P."/>
            <person name="Haon M."/>
            <person name="Grisel S."/>
            <person name="Petersen M."/>
            <person name="Berrin J.G."/>
            <person name="Delaux P.M."/>
            <person name="Dal Grande F."/>
            <person name="Keller J."/>
        </authorList>
    </citation>
    <scope>NUCLEOTIDE SEQUENCE [LARGE SCALE GENOMIC DNA]</scope>
    <source>
        <strain evidence="7 8">SAG 2043</strain>
    </source>
</reference>
<accession>A0AAW1Q899</accession>
<dbReference type="PANTHER" id="PTHR47804:SF3">
    <property type="entry name" value="PROTEIN BRE4"/>
    <property type="match status" value="1"/>
</dbReference>
<feature type="transmembrane region" description="Helical" evidence="5">
    <location>
        <begin position="128"/>
        <end position="147"/>
    </location>
</feature>
<feature type="transmembrane region" description="Helical" evidence="5">
    <location>
        <begin position="12"/>
        <end position="32"/>
    </location>
</feature>
<feature type="domain" description="Integral membrane bound transporter" evidence="6">
    <location>
        <begin position="52"/>
        <end position="165"/>
    </location>
</feature>
<evidence type="ECO:0000256" key="4">
    <source>
        <dbReference type="ARBA" id="ARBA00023136"/>
    </source>
</evidence>
<evidence type="ECO:0000313" key="7">
    <source>
        <dbReference type="EMBL" id="KAK9818304.1"/>
    </source>
</evidence>
<dbReference type="GO" id="GO:0016020">
    <property type="term" value="C:membrane"/>
    <property type="evidence" value="ECO:0007669"/>
    <property type="project" value="UniProtKB-SubCell"/>
</dbReference>
<evidence type="ECO:0000259" key="6">
    <source>
        <dbReference type="Pfam" id="PF13515"/>
    </source>
</evidence>
<feature type="transmembrane region" description="Helical" evidence="5">
    <location>
        <begin position="153"/>
        <end position="171"/>
    </location>
</feature>
<keyword evidence="8" id="KW-1185">Reference proteome</keyword>
<gene>
    <name evidence="7" type="ORF">WJX72_010337</name>
</gene>
<evidence type="ECO:0000256" key="1">
    <source>
        <dbReference type="ARBA" id="ARBA00004141"/>
    </source>
</evidence>
<comment type="caution">
    <text evidence="7">The sequence shown here is derived from an EMBL/GenBank/DDBJ whole genome shotgun (WGS) entry which is preliminary data.</text>
</comment>
<keyword evidence="4 5" id="KW-0472">Membrane</keyword>
<dbReference type="Proteomes" id="UP001489004">
    <property type="component" value="Unassembled WGS sequence"/>
</dbReference>
<feature type="transmembrane region" description="Helical" evidence="5">
    <location>
        <begin position="98"/>
        <end position="116"/>
    </location>
</feature>
<dbReference type="AlphaFoldDB" id="A0AAW1Q899"/>
<feature type="transmembrane region" description="Helical" evidence="5">
    <location>
        <begin position="74"/>
        <end position="92"/>
    </location>
</feature>
<dbReference type="Pfam" id="PF13515">
    <property type="entry name" value="FUSC_2"/>
    <property type="match status" value="1"/>
</dbReference>
<evidence type="ECO:0000256" key="5">
    <source>
        <dbReference type="SAM" id="Phobius"/>
    </source>
</evidence>